<comment type="caution">
    <text evidence="4">The sequence shown here is derived from an EMBL/GenBank/DDBJ whole genome shotgun (WGS) entry which is preliminary data.</text>
</comment>
<evidence type="ECO:0000259" key="2">
    <source>
        <dbReference type="PROSITE" id="PS50011"/>
    </source>
</evidence>
<feature type="region of interest" description="Disordered" evidence="1">
    <location>
        <begin position="1"/>
        <end position="21"/>
    </location>
</feature>
<dbReference type="Gene3D" id="2.30.30.40">
    <property type="entry name" value="SH3 Domains"/>
    <property type="match status" value="1"/>
</dbReference>
<evidence type="ECO:0000313" key="4">
    <source>
        <dbReference type="EMBL" id="PWS34459.1"/>
    </source>
</evidence>
<dbReference type="Gene3D" id="1.10.510.10">
    <property type="entry name" value="Transferase(Phosphotransferase) domain 1"/>
    <property type="match status" value="1"/>
</dbReference>
<feature type="compositionally biased region" description="Polar residues" evidence="1">
    <location>
        <begin position="776"/>
        <end position="789"/>
    </location>
</feature>
<dbReference type="Proteomes" id="UP000245765">
    <property type="component" value="Unassembled WGS sequence"/>
</dbReference>
<dbReference type="InterPro" id="IPR011009">
    <property type="entry name" value="Kinase-like_dom_sf"/>
</dbReference>
<reference evidence="5" key="1">
    <citation type="submission" date="2018-05" db="EMBL/GenBank/DDBJ databases">
        <authorList>
            <person name="Du Z."/>
            <person name="Wang X."/>
        </authorList>
    </citation>
    <scope>NUCLEOTIDE SEQUENCE [LARGE SCALE GENOMIC DNA]</scope>
    <source>
        <strain evidence="5">CQN31</strain>
    </source>
</reference>
<dbReference type="SUPFAM" id="SSF56112">
    <property type="entry name" value="Protein kinase-like (PK-like)"/>
    <property type="match status" value="1"/>
</dbReference>
<dbReference type="GO" id="GO:0005524">
    <property type="term" value="F:ATP binding"/>
    <property type="evidence" value="ECO:0007669"/>
    <property type="project" value="InterPro"/>
</dbReference>
<keyword evidence="5" id="KW-1185">Reference proteome</keyword>
<dbReference type="SMART" id="SM00287">
    <property type="entry name" value="SH3b"/>
    <property type="match status" value="1"/>
</dbReference>
<organism evidence="4 5">
    <name type="scientific">Falsiroseomonas bella</name>
    <dbReference type="NCBI Taxonomy" id="2184016"/>
    <lineage>
        <taxon>Bacteria</taxon>
        <taxon>Pseudomonadati</taxon>
        <taxon>Pseudomonadota</taxon>
        <taxon>Alphaproteobacteria</taxon>
        <taxon>Acetobacterales</taxon>
        <taxon>Roseomonadaceae</taxon>
        <taxon>Falsiroseomonas</taxon>
    </lineage>
</organism>
<dbReference type="EMBL" id="QGNA01000007">
    <property type="protein sequence ID" value="PWS34459.1"/>
    <property type="molecule type" value="Genomic_DNA"/>
</dbReference>
<dbReference type="Pfam" id="PF08239">
    <property type="entry name" value="SH3_3"/>
    <property type="match status" value="1"/>
</dbReference>
<feature type="region of interest" description="Disordered" evidence="1">
    <location>
        <begin position="698"/>
        <end position="793"/>
    </location>
</feature>
<feature type="compositionally biased region" description="Pro residues" evidence="1">
    <location>
        <begin position="737"/>
        <end position="757"/>
    </location>
</feature>
<evidence type="ECO:0000313" key="5">
    <source>
        <dbReference type="Proteomes" id="UP000245765"/>
    </source>
</evidence>
<proteinExistence type="predicted"/>
<feature type="compositionally biased region" description="Pro residues" evidence="1">
    <location>
        <begin position="383"/>
        <end position="393"/>
    </location>
</feature>
<dbReference type="InterPro" id="IPR000719">
    <property type="entry name" value="Prot_kinase_dom"/>
</dbReference>
<evidence type="ECO:0000256" key="1">
    <source>
        <dbReference type="SAM" id="MobiDB-lite"/>
    </source>
</evidence>
<gene>
    <name evidence="4" type="ORF">DFH01_25950</name>
</gene>
<feature type="domain" description="SH3b" evidence="3">
    <location>
        <begin position="794"/>
        <end position="857"/>
    </location>
</feature>
<sequence length="857" mass="90686">MTTRRSSWLPAPSPKPDAANQMSSARTFDVNGSPIALGKELGRGGEGAVYDVQGRQDLVAKLYHSPPKPDHAAKLAAMAAMANDRLMRVAAWPSGTLHGASRSVIGFLMPKVGGHRPVFQLYGPKLRLQEFPRADWRFLIHAASNAARAFSTVHSAGLVAGDVNHGNLVVAQDGTVRLIDCDSFQVSYAGKTWTCPVGVGTHQPPEMQSVSSYSGVHRTTNHDNFGLAVIIFQLLCMARHPFAGRHLGSGEPPSIEEAIARSRYAYSRDRARTAMAPPPGSLPIDALTPRIQDLFENAFSPGSVRGGRPNADQWLAALQELGGDLRQCSVNQGHHYRKGLSRCPWCDIEAASGTPLFPAVFVTTGGHASGMVALWQQVTTLTEPPPLPPPPNPHATTARPSSAAIEAGRKARKLKLIAYGSTAAAAATALTLAPSGLGVLLAGGIALAAYAAAQASPGAGAPNEFKRRLDDAQREWGHLRSHWLAPMPGAPFDQERAKLNALKARHDALPSERAKRLQKLAEQLRQKQQEDHLDRFPIANARISGIGRAKIATLSAYGIDTAGDIVESRILGIPGFGPATVAKLVTWRRQHEQTFRFDPNRGVAPADMAKVERDIAIERNRLEAEVAAGLAKLKATSAAADTRRRMLEGKAAELLPKLAQATADANAAPGTEAALKRVVAVAGVALAAAVVVGLSRKQPAPISPPLPSPVEFQRPAPINTAPPAQPERGSTSSTPATPGPIRPPAPPHSEPSPPMPLYPEQRSAPPAPTVRVAPSLSGSPWLQPTSPASAGTPEAVERVATRQGANVREAPNGSATVVRTAPAGSVFRVFGRNSGWVQVGDGSPWGWIHSSLLDQAP</sequence>
<dbReference type="PROSITE" id="PS50011">
    <property type="entry name" value="PROTEIN_KINASE_DOM"/>
    <property type="match status" value="1"/>
</dbReference>
<dbReference type="PROSITE" id="PS51781">
    <property type="entry name" value="SH3B"/>
    <property type="match status" value="1"/>
</dbReference>
<feature type="region of interest" description="Disordered" evidence="1">
    <location>
        <begin position="382"/>
        <end position="402"/>
    </location>
</feature>
<evidence type="ECO:0008006" key="6">
    <source>
        <dbReference type="Google" id="ProtNLM"/>
    </source>
</evidence>
<dbReference type="AlphaFoldDB" id="A0A317F926"/>
<evidence type="ECO:0000259" key="3">
    <source>
        <dbReference type="PROSITE" id="PS51781"/>
    </source>
</evidence>
<name>A0A317F926_9PROT</name>
<accession>A0A317F926</accession>
<dbReference type="GO" id="GO:0004672">
    <property type="term" value="F:protein kinase activity"/>
    <property type="evidence" value="ECO:0007669"/>
    <property type="project" value="InterPro"/>
</dbReference>
<protein>
    <recommendedName>
        <fullName evidence="6">Protein kinase domain-containing protein</fullName>
    </recommendedName>
</protein>
<feature type="domain" description="Protein kinase" evidence="2">
    <location>
        <begin position="35"/>
        <end position="321"/>
    </location>
</feature>
<dbReference type="InterPro" id="IPR003646">
    <property type="entry name" value="SH3-like_bac-type"/>
</dbReference>